<dbReference type="Gene3D" id="2.40.70.10">
    <property type="entry name" value="Acid Proteases"/>
    <property type="match status" value="1"/>
</dbReference>
<feature type="compositionally biased region" description="Basic and acidic residues" evidence="1">
    <location>
        <begin position="1273"/>
        <end position="1282"/>
    </location>
</feature>
<feature type="region of interest" description="Disordered" evidence="1">
    <location>
        <begin position="1248"/>
        <end position="1288"/>
    </location>
</feature>
<dbReference type="EMBL" id="QGKV02000297">
    <property type="protein sequence ID" value="KAF3611532.1"/>
    <property type="molecule type" value="Genomic_DNA"/>
</dbReference>
<proteinExistence type="predicted"/>
<reference evidence="2 3" key="1">
    <citation type="journal article" date="2020" name="BMC Genomics">
        <title>Intraspecific diversification of the crop wild relative Brassica cretica Lam. using demographic model selection.</title>
        <authorList>
            <person name="Kioukis A."/>
            <person name="Michalopoulou V.A."/>
            <person name="Briers L."/>
            <person name="Pirintsos S."/>
            <person name="Studholme D.J."/>
            <person name="Pavlidis P."/>
            <person name="Sarris P.F."/>
        </authorList>
    </citation>
    <scope>NUCLEOTIDE SEQUENCE [LARGE SCALE GENOMIC DNA]</scope>
    <source>
        <strain evidence="3">cv. PFS-1207/04</strain>
    </source>
</reference>
<dbReference type="InterPro" id="IPR021109">
    <property type="entry name" value="Peptidase_aspartic_dom_sf"/>
</dbReference>
<accession>A0ABQ7F6P5</accession>
<comment type="caution">
    <text evidence="2">The sequence shown here is derived from an EMBL/GenBank/DDBJ whole genome shotgun (WGS) entry which is preliminary data.</text>
</comment>
<feature type="compositionally biased region" description="Polar residues" evidence="1">
    <location>
        <begin position="701"/>
        <end position="712"/>
    </location>
</feature>
<feature type="compositionally biased region" description="Basic and acidic residues" evidence="1">
    <location>
        <begin position="567"/>
        <end position="576"/>
    </location>
</feature>
<feature type="region of interest" description="Disordered" evidence="1">
    <location>
        <begin position="501"/>
        <end position="592"/>
    </location>
</feature>
<evidence type="ECO:0008006" key="4">
    <source>
        <dbReference type="Google" id="ProtNLM"/>
    </source>
</evidence>
<feature type="region of interest" description="Disordered" evidence="1">
    <location>
        <begin position="701"/>
        <end position="723"/>
    </location>
</feature>
<dbReference type="CDD" id="cd00303">
    <property type="entry name" value="retropepsin_like"/>
    <property type="match status" value="1"/>
</dbReference>
<dbReference type="PANTHER" id="PTHR33067:SF31">
    <property type="entry name" value="RNA-DIRECTED DNA POLYMERASE"/>
    <property type="match status" value="1"/>
</dbReference>
<name>A0ABQ7F6P5_BRACR</name>
<feature type="region of interest" description="Disordered" evidence="1">
    <location>
        <begin position="1038"/>
        <end position="1059"/>
    </location>
</feature>
<feature type="compositionally biased region" description="Polar residues" evidence="1">
    <location>
        <begin position="447"/>
        <end position="456"/>
    </location>
</feature>
<dbReference type="PANTHER" id="PTHR33067">
    <property type="entry name" value="RNA-DIRECTED DNA POLYMERASE-RELATED"/>
    <property type="match status" value="1"/>
</dbReference>
<keyword evidence="3" id="KW-1185">Reference proteome</keyword>
<feature type="region of interest" description="Disordered" evidence="1">
    <location>
        <begin position="409"/>
        <end position="459"/>
    </location>
</feature>
<feature type="compositionally biased region" description="Basic and acidic residues" evidence="1">
    <location>
        <begin position="501"/>
        <end position="523"/>
    </location>
</feature>
<protein>
    <recommendedName>
        <fullName evidence="4">Aspartic peptidase DDI1-type domain-containing protein</fullName>
    </recommendedName>
</protein>
<feature type="region of interest" description="Disordered" evidence="1">
    <location>
        <begin position="1"/>
        <end position="30"/>
    </location>
</feature>
<evidence type="ECO:0000256" key="1">
    <source>
        <dbReference type="SAM" id="MobiDB-lite"/>
    </source>
</evidence>
<feature type="compositionally biased region" description="Pro residues" evidence="1">
    <location>
        <begin position="543"/>
        <end position="556"/>
    </location>
</feature>
<dbReference type="SUPFAM" id="SSF50630">
    <property type="entry name" value="Acid proteases"/>
    <property type="match status" value="1"/>
</dbReference>
<gene>
    <name evidence="2" type="ORF">DY000_02048997</name>
</gene>
<dbReference type="Pfam" id="PF13975">
    <property type="entry name" value="gag-asp_proteas"/>
    <property type="match status" value="1"/>
</dbReference>
<feature type="compositionally biased region" description="Basic and acidic residues" evidence="1">
    <location>
        <begin position="1"/>
        <end position="10"/>
    </location>
</feature>
<feature type="compositionally biased region" description="Basic and acidic residues" evidence="1">
    <location>
        <begin position="19"/>
        <end position="30"/>
    </location>
</feature>
<evidence type="ECO:0000313" key="2">
    <source>
        <dbReference type="EMBL" id="KAF3611532.1"/>
    </source>
</evidence>
<feature type="compositionally biased region" description="Basic and acidic residues" evidence="1">
    <location>
        <begin position="1044"/>
        <end position="1054"/>
    </location>
</feature>
<evidence type="ECO:0000313" key="3">
    <source>
        <dbReference type="Proteomes" id="UP000266723"/>
    </source>
</evidence>
<organism evidence="2 3">
    <name type="scientific">Brassica cretica</name>
    <name type="common">Mustard</name>
    <dbReference type="NCBI Taxonomy" id="69181"/>
    <lineage>
        <taxon>Eukaryota</taxon>
        <taxon>Viridiplantae</taxon>
        <taxon>Streptophyta</taxon>
        <taxon>Embryophyta</taxon>
        <taxon>Tracheophyta</taxon>
        <taxon>Spermatophyta</taxon>
        <taxon>Magnoliopsida</taxon>
        <taxon>eudicotyledons</taxon>
        <taxon>Gunneridae</taxon>
        <taxon>Pentapetalae</taxon>
        <taxon>rosids</taxon>
        <taxon>malvids</taxon>
        <taxon>Brassicales</taxon>
        <taxon>Brassicaceae</taxon>
        <taxon>Brassiceae</taxon>
        <taxon>Brassica</taxon>
    </lineage>
</organism>
<dbReference type="Proteomes" id="UP000266723">
    <property type="component" value="Unassembled WGS sequence"/>
</dbReference>
<feature type="region of interest" description="Disordered" evidence="1">
    <location>
        <begin position="1002"/>
        <end position="1023"/>
    </location>
</feature>
<sequence>MKVDEATEGRRLRKRKEKIPKNLKREANEKEMDGFTKRVLRIPVEKPFDEGKDETKDHLKKKSDPGKFAIPCVVKGIEFPHALCDTGALVSILPKVMADQLGLKIEPSSESFTFVDLSERSSGSIIRDLEVQIGNAFVPVDFHVLDIKLNWNSSLLLGRAFLATVGAVCDMNTNTLYLTLINPDVHYDLVRVVKQQVNLVELGNDLGYIAACHCGAEYETEYSEMIDTRTVSSIDSNESPTTDEHYPTTIDGKHPVYHFTSPDQFYPDFAFQQPNKRGCDDYSIGKWADSGFHESFVVETVIPSSNEDPTEEYDEDYWNEIAIEIAMHDERYSSHSFNNTSPPSIDRVYSASVDTHPHPAKRSYASIDTTPGTSIDIKVAAFEKEKRNIPIPSRFTNTYKRSFAPQITSHDTIAETMNAPTNKSEGTSRKSIRSKNPNSADKRLPSIDTQVSTSIDSHSKPKLSLFTKKNMIRIMTHEEFAEKHPHPPSPFYVKIDRRHEPAVDRQRETDIDRPPSPPIDRRAPLTYRVRLPSIDSDRINALRPPPKPLANPPEPTTNPSDTTPEPMKVDEATEGRRLRKRKEKIPKNLKREANEKEMDGFTKRVLRIPVEKPFDEVYYTHRLWMFFRETKEAEEDIRRMFHHVREKMKLRITLKKKSDPRKFAIPCVVNLVQLGNDLGYIAACHCGAEYETEYSESIDTHTASSIHSNESPTTDEHYPTSLDGNQPVDHFILPDQCYTDFAFQQPNKKGRDDYSIGSWADSGFHESFAVETVIPSSNEDPTEEYDEDYWKERAIEIAMQDETYSSHSFNNTSPPSIDRVYSASVDTHPHPAKQSYASIDTTPGTSIDIKAAAFEKEKENIPIPSRFTNTYIRSFAPPDYFSRHHSRKDECSHKQIRRNIKEEHLIQNPNSADKCLPSIDTPLSTSIDSHSKPKLSLFTKKNMSIDYGFLTPDEFGIFRDPDGHARAMDGRILQVSREDIADILQLANGPDNLFMQQRSIPDNIPAVPDEHPRADTTEIGSHQSVKEYSESIDNHIASSIDSNESPKTDEHPKSLDGNQPVDHFTLPDQFYPDFAFQQPNKRGRDDYSIGSWADSGFHESFAVDTVITSSNEDPTEEYDEDYWKERVIEIAMQDERYSSHSFNNTSPPSIDRVYSASVDTHPHPAKRSYASIDTTAGTSIDIKAAAFEKEKGNIPIPNRDPDGHARAMDGTILQVSREDIADILQLANGPYNLLMQQRSIPDNIPAVPDEHPRADTTEIGSHQSCQPVGQTSIDKDAPRSFDRAPSPSIDRRYECERHAYDIYGARKFRWEQKDEYGVYRDES</sequence>
<feature type="compositionally biased region" description="Polar residues" evidence="1">
    <location>
        <begin position="1258"/>
        <end position="1272"/>
    </location>
</feature>